<sequence length="701" mass="78184">MDVFDQTLDSKPLSQVRDSSGDRMFHFMDASGALDLSNKTTSTENENSLKLEAGDDHKVEELNRQTWTGISSVEASSPLGSTPKRYSLNDAPVKNFDLGPWKCFPLVPTPEQLQAQLSGRAAVADYQVTLNYVNQLFSQLMKQHTGQNDSCSTLAAGNMNVDAPAPTNGAMAFPPLFSFLTTDTTQSHQKSDLPLPWSNSFIHQATSNEIVNTYPPFYDYQHAQESTRSKPTSESGYHSSVRHSSSPPSDPVASPNICTTEKHRQYRKARAYFQPKHMQCLEDFFRRSPYLSTKDREMLSQKLQLSEDRLSIGTKLTNVGFQWRRRTEYGNNRGFRWVVMSFSCSTLSVPNCHATRKLHEGWDTVRLPKPRQGKSRGRGRVRTTDLPVIKFALLGQPGSVPAFVLPSGGMAARQRKDVTAGQFCPNAKDLLVIKTLQNLVHEAVSGHHFCYNVDPPLCSAVAPFQCLTAMTPEGCTRAGILPGCPSLDRGIREEDDYRFCKTLLAKTSTVMLGEIHYALKSLRARWLKWLERGFTDWKVRGSNPTSASRLPLSRLGQPGSTSALVLPSDGMTARHRKGVTAGKFSLGSTRAVILPDCPSLDRRSREAEVGFEPRSLRSVNSRSNHLSHLVLMHLFNPSSMRQVSIQSLQGRSMQTEWSTLLVPKRHATRRKHEGWDTARLPRPRQGKSRGRGQVGTTDLPV</sequence>
<reference evidence="5 6" key="1">
    <citation type="journal article" date="2018" name="Biotechnol. Adv.">
        <title>Improved genomic resources and new bioinformatic workflow for the carcinogenic parasite Clonorchis sinensis: Biotechnological implications.</title>
        <authorList>
            <person name="Wang D."/>
            <person name="Korhonen P.K."/>
            <person name="Gasser R.B."/>
            <person name="Young N.D."/>
        </authorList>
    </citation>
    <scope>NUCLEOTIDE SEQUENCE [LARGE SCALE GENOMIC DNA]</scope>
    <source>
        <strain evidence="5">Cs-k2</strain>
    </source>
</reference>
<keyword evidence="1 2" id="KW-0539">Nucleus</keyword>
<dbReference type="Gene3D" id="1.10.10.60">
    <property type="entry name" value="Homeodomain-like"/>
    <property type="match status" value="1"/>
</dbReference>
<dbReference type="SUPFAM" id="SSF46689">
    <property type="entry name" value="Homeodomain-like"/>
    <property type="match status" value="1"/>
</dbReference>
<feature type="DNA-binding region" description="Homeobox" evidence="1">
    <location>
        <begin position="266"/>
        <end position="332"/>
    </location>
</feature>
<dbReference type="CDD" id="cd00086">
    <property type="entry name" value="homeodomain"/>
    <property type="match status" value="1"/>
</dbReference>
<dbReference type="PROSITE" id="PS50071">
    <property type="entry name" value="HOMEOBOX_2"/>
    <property type="match status" value="1"/>
</dbReference>
<dbReference type="InterPro" id="IPR001356">
    <property type="entry name" value="HD"/>
</dbReference>
<protein>
    <recommendedName>
        <fullName evidence="4">Homeobox domain-containing protein</fullName>
    </recommendedName>
</protein>
<dbReference type="Proteomes" id="UP000286415">
    <property type="component" value="Unassembled WGS sequence"/>
</dbReference>
<comment type="subcellular location">
    <subcellularLocation>
        <location evidence="1 2">Nucleus</location>
    </subcellularLocation>
</comment>
<evidence type="ECO:0000259" key="4">
    <source>
        <dbReference type="PROSITE" id="PS50071"/>
    </source>
</evidence>
<dbReference type="GO" id="GO:0003677">
    <property type="term" value="F:DNA binding"/>
    <property type="evidence" value="ECO:0007669"/>
    <property type="project" value="UniProtKB-UniRule"/>
</dbReference>
<evidence type="ECO:0000256" key="1">
    <source>
        <dbReference type="PROSITE-ProRule" id="PRU00108"/>
    </source>
</evidence>
<dbReference type="EMBL" id="NIRI02000010">
    <property type="protein sequence ID" value="KAG5454283.1"/>
    <property type="molecule type" value="Genomic_DNA"/>
</dbReference>
<organism evidence="5 6">
    <name type="scientific">Clonorchis sinensis</name>
    <name type="common">Chinese liver fluke</name>
    <dbReference type="NCBI Taxonomy" id="79923"/>
    <lineage>
        <taxon>Eukaryota</taxon>
        <taxon>Metazoa</taxon>
        <taxon>Spiralia</taxon>
        <taxon>Lophotrochozoa</taxon>
        <taxon>Platyhelminthes</taxon>
        <taxon>Trematoda</taxon>
        <taxon>Digenea</taxon>
        <taxon>Opisthorchiida</taxon>
        <taxon>Opisthorchiata</taxon>
        <taxon>Opisthorchiidae</taxon>
        <taxon>Clonorchis</taxon>
    </lineage>
</organism>
<proteinExistence type="predicted"/>
<keyword evidence="6" id="KW-1185">Reference proteome</keyword>
<accession>A0A8T1MYS0</accession>
<dbReference type="OrthoDB" id="6268633at2759"/>
<feature type="region of interest" description="Disordered" evidence="3">
    <location>
        <begin position="666"/>
        <end position="701"/>
    </location>
</feature>
<feature type="domain" description="Homeobox" evidence="4">
    <location>
        <begin position="264"/>
        <end position="331"/>
    </location>
</feature>
<feature type="compositionally biased region" description="Basic residues" evidence="3">
    <location>
        <begin position="681"/>
        <end position="690"/>
    </location>
</feature>
<dbReference type="AlphaFoldDB" id="A0A8T1MYS0"/>
<keyword evidence="1 2" id="KW-0371">Homeobox</keyword>
<feature type="region of interest" description="Disordered" evidence="3">
    <location>
        <begin position="224"/>
        <end position="256"/>
    </location>
</feature>
<comment type="caution">
    <text evidence="5">The sequence shown here is derived from an EMBL/GenBank/DDBJ whole genome shotgun (WGS) entry which is preliminary data.</text>
</comment>
<feature type="non-terminal residue" evidence="5">
    <location>
        <position position="701"/>
    </location>
</feature>
<keyword evidence="1 2" id="KW-0238">DNA-binding</keyword>
<evidence type="ECO:0000313" key="6">
    <source>
        <dbReference type="Proteomes" id="UP000286415"/>
    </source>
</evidence>
<dbReference type="InterPro" id="IPR009057">
    <property type="entry name" value="Homeodomain-like_sf"/>
</dbReference>
<dbReference type="GO" id="GO:0005634">
    <property type="term" value="C:nucleus"/>
    <property type="evidence" value="ECO:0007669"/>
    <property type="project" value="UniProtKB-SubCell"/>
</dbReference>
<dbReference type="Pfam" id="PF00046">
    <property type="entry name" value="Homeodomain"/>
    <property type="match status" value="1"/>
</dbReference>
<feature type="compositionally biased region" description="Low complexity" evidence="3">
    <location>
        <begin position="233"/>
        <end position="255"/>
    </location>
</feature>
<evidence type="ECO:0000256" key="3">
    <source>
        <dbReference type="SAM" id="MobiDB-lite"/>
    </source>
</evidence>
<reference evidence="5 6" key="2">
    <citation type="journal article" date="2021" name="Genomics">
        <title>High-quality reference genome for Clonorchis sinensis.</title>
        <authorList>
            <person name="Young N.D."/>
            <person name="Stroehlein A.J."/>
            <person name="Kinkar L."/>
            <person name="Wang T."/>
            <person name="Sohn W.M."/>
            <person name="Chang B.C.H."/>
            <person name="Kaur P."/>
            <person name="Weisz D."/>
            <person name="Dudchenko O."/>
            <person name="Aiden E.L."/>
            <person name="Korhonen P.K."/>
            <person name="Gasser R.B."/>
        </authorList>
    </citation>
    <scope>NUCLEOTIDE SEQUENCE [LARGE SCALE GENOMIC DNA]</scope>
    <source>
        <strain evidence="5">Cs-k2</strain>
    </source>
</reference>
<evidence type="ECO:0000313" key="5">
    <source>
        <dbReference type="EMBL" id="KAG5454283.1"/>
    </source>
</evidence>
<name>A0A8T1MYS0_CLOSI</name>
<evidence type="ECO:0000256" key="2">
    <source>
        <dbReference type="RuleBase" id="RU000682"/>
    </source>
</evidence>
<gene>
    <name evidence="5" type="ORF">CSKR_106544</name>
</gene>